<evidence type="ECO:0000256" key="7">
    <source>
        <dbReference type="SAM" id="Phobius"/>
    </source>
</evidence>
<dbReference type="SUPFAM" id="SSF52743">
    <property type="entry name" value="Subtilisin-like"/>
    <property type="match status" value="1"/>
</dbReference>
<evidence type="ECO:0000256" key="3">
    <source>
        <dbReference type="ARBA" id="ARBA00022801"/>
    </source>
</evidence>
<feature type="signal peptide" evidence="8">
    <location>
        <begin position="1"/>
        <end position="22"/>
    </location>
</feature>
<organism evidence="10 11">
    <name type="scientific">Natronomicrosphaera hydrolytica</name>
    <dbReference type="NCBI Taxonomy" id="3242702"/>
    <lineage>
        <taxon>Bacteria</taxon>
        <taxon>Pseudomonadati</taxon>
        <taxon>Planctomycetota</taxon>
        <taxon>Phycisphaerae</taxon>
        <taxon>Phycisphaerales</taxon>
        <taxon>Phycisphaeraceae</taxon>
        <taxon>Natronomicrosphaera</taxon>
    </lineage>
</organism>
<dbReference type="InterPro" id="IPR008979">
    <property type="entry name" value="Galactose-bd-like_sf"/>
</dbReference>
<evidence type="ECO:0000259" key="9">
    <source>
        <dbReference type="Pfam" id="PF00082"/>
    </source>
</evidence>
<dbReference type="Pfam" id="PF00082">
    <property type="entry name" value="Peptidase_S8"/>
    <property type="match status" value="1"/>
</dbReference>
<dbReference type="PANTHER" id="PTHR43806">
    <property type="entry name" value="PEPTIDASE S8"/>
    <property type="match status" value="1"/>
</dbReference>
<keyword evidence="7" id="KW-1133">Transmembrane helix</keyword>
<feature type="region of interest" description="Disordered" evidence="6">
    <location>
        <begin position="284"/>
        <end position="304"/>
    </location>
</feature>
<dbReference type="RefSeq" id="WP_425345519.1">
    <property type="nucleotide sequence ID" value="NZ_JBGUBD010000005.1"/>
</dbReference>
<dbReference type="Proteomes" id="UP001575105">
    <property type="component" value="Unassembled WGS sequence"/>
</dbReference>
<dbReference type="EMBL" id="JBGUBD010000005">
    <property type="protein sequence ID" value="MFA9478593.1"/>
    <property type="molecule type" value="Genomic_DNA"/>
</dbReference>
<feature type="domain" description="Peptidase S8/S53" evidence="9">
    <location>
        <begin position="54"/>
        <end position="393"/>
    </location>
</feature>
<comment type="similarity">
    <text evidence="1 5">Belongs to the peptidase S8 family.</text>
</comment>
<dbReference type="PROSITE" id="PS51892">
    <property type="entry name" value="SUBTILASE"/>
    <property type="match status" value="1"/>
</dbReference>
<keyword evidence="11" id="KW-1185">Reference proteome</keyword>
<accession>A0ABV4U6K8</accession>
<keyword evidence="7" id="KW-0812">Transmembrane</keyword>
<dbReference type="InterPro" id="IPR036852">
    <property type="entry name" value="Peptidase_S8/S53_dom_sf"/>
</dbReference>
<evidence type="ECO:0000256" key="2">
    <source>
        <dbReference type="ARBA" id="ARBA00022670"/>
    </source>
</evidence>
<keyword evidence="2" id="KW-0645">Protease</keyword>
<gene>
    <name evidence="10" type="ORF">ACERK3_09825</name>
</gene>
<keyword evidence="3" id="KW-0378">Hydrolase</keyword>
<evidence type="ECO:0000256" key="4">
    <source>
        <dbReference type="ARBA" id="ARBA00022825"/>
    </source>
</evidence>
<dbReference type="InterPro" id="IPR050131">
    <property type="entry name" value="Peptidase_S8_subtilisin-like"/>
</dbReference>
<feature type="transmembrane region" description="Helical" evidence="7">
    <location>
        <begin position="545"/>
        <end position="569"/>
    </location>
</feature>
<dbReference type="PANTHER" id="PTHR43806:SF11">
    <property type="entry name" value="CEREVISIN-RELATED"/>
    <property type="match status" value="1"/>
</dbReference>
<evidence type="ECO:0000256" key="8">
    <source>
        <dbReference type="SAM" id="SignalP"/>
    </source>
</evidence>
<dbReference type="InterPro" id="IPR023828">
    <property type="entry name" value="Peptidase_S8_Ser-AS"/>
</dbReference>
<evidence type="ECO:0000256" key="6">
    <source>
        <dbReference type="SAM" id="MobiDB-lite"/>
    </source>
</evidence>
<evidence type="ECO:0000313" key="11">
    <source>
        <dbReference type="Proteomes" id="UP001575105"/>
    </source>
</evidence>
<dbReference type="PRINTS" id="PR00723">
    <property type="entry name" value="SUBTILISIN"/>
</dbReference>
<dbReference type="InterPro" id="IPR000209">
    <property type="entry name" value="Peptidase_S8/S53_dom"/>
</dbReference>
<dbReference type="PROSITE" id="PS00138">
    <property type="entry name" value="SUBTILASE_SER"/>
    <property type="match status" value="1"/>
</dbReference>
<feature type="chain" id="PRO_5045257604" evidence="8">
    <location>
        <begin position="23"/>
        <end position="578"/>
    </location>
</feature>
<name>A0ABV4U6K8_9BACT</name>
<evidence type="ECO:0000256" key="5">
    <source>
        <dbReference type="PROSITE-ProRule" id="PRU01240"/>
    </source>
</evidence>
<comment type="caution">
    <text evidence="5">Lacks conserved residue(s) required for the propagation of feature annotation.</text>
</comment>
<proteinExistence type="inferred from homology"/>
<keyword evidence="4" id="KW-0720">Serine protease</keyword>
<keyword evidence="8" id="KW-0732">Signal</keyword>
<sequence length="578" mass="60801">MFQHAVLAGAIVLAALTSAAHGVSSSSNGLIDVNITELLGIDLFHNAGYTGERAVVGVIESGHLWSDHQTLRHVDTFIQSPQARFGSTQLGDVNRHATFVAGLIGGRPADAAVYKTGFAPGAEMWSGAIATQWFNTPSVQDSFTFADHHALVYPFLTMMRTGVENRRADVINFSVGLGAGSAAADISARVIDSLTYENRQSVIVSAGNSGPSSGSVNRPADAYNVITVGALARGTATPYANVAGFSSRGPGNFYNPVTGETVPNARALVDIVAPGQNLIAPFYGGTTGQNTGGTDISNGRGDRYAGYNPPNGPNVGGPVSGTSFSAPLVSGTAALLADVGHDRYPSHGTDGRVIKAVLLTSAQKPGPWSNGQTVDADGVVRTTQALDYTFGAGRLDAGAAFTLYTTGTTDLPGHDGGLVAELGWDFGMVGENTPTDYLIDVPLAAGSTFTATLTWFAERTFENLAWNGVTTVSDNRLDNLDLQLWQLTGPDSAEAVLIAESVSEYNTVEHFSILIPEAGEYMLRVLWENKWYDRLGGANVQEYALAWHGIAVPEPGTLVIVLALSVTMLRSHRGRRVA</sequence>
<comment type="caution">
    <text evidence="10">The sequence shown here is derived from an EMBL/GenBank/DDBJ whole genome shotgun (WGS) entry which is preliminary data.</text>
</comment>
<protein>
    <submittedName>
        <fullName evidence="10">S8 family serine peptidase</fullName>
    </submittedName>
</protein>
<dbReference type="SUPFAM" id="SSF49785">
    <property type="entry name" value="Galactose-binding domain-like"/>
    <property type="match status" value="1"/>
</dbReference>
<dbReference type="Gene3D" id="3.40.50.200">
    <property type="entry name" value="Peptidase S8/S53 domain"/>
    <property type="match status" value="1"/>
</dbReference>
<reference evidence="10 11" key="1">
    <citation type="submission" date="2024-08" db="EMBL/GenBank/DDBJ databases">
        <title>Whole-genome sequencing of halo(alkali)philic microorganisms from hypersaline lakes.</title>
        <authorList>
            <person name="Sorokin D.Y."/>
            <person name="Merkel A.Y."/>
            <person name="Messina E."/>
            <person name="Yakimov M."/>
        </authorList>
    </citation>
    <scope>NUCLEOTIDE SEQUENCE [LARGE SCALE GENOMIC DNA]</scope>
    <source>
        <strain evidence="10 11">AB-hyl4</strain>
    </source>
</reference>
<evidence type="ECO:0000313" key="10">
    <source>
        <dbReference type="EMBL" id="MFA9478593.1"/>
    </source>
</evidence>
<evidence type="ECO:0000256" key="1">
    <source>
        <dbReference type="ARBA" id="ARBA00011073"/>
    </source>
</evidence>
<dbReference type="InterPro" id="IPR015500">
    <property type="entry name" value="Peptidase_S8_subtilisin-rel"/>
</dbReference>
<keyword evidence="7" id="KW-0472">Membrane</keyword>